<organism evidence="5 6">
    <name type="scientific">Peribacillus simplex NBRC 15720 = DSM 1321</name>
    <dbReference type="NCBI Taxonomy" id="1349754"/>
    <lineage>
        <taxon>Bacteria</taxon>
        <taxon>Bacillati</taxon>
        <taxon>Bacillota</taxon>
        <taxon>Bacilli</taxon>
        <taxon>Bacillales</taxon>
        <taxon>Bacillaceae</taxon>
        <taxon>Peribacillus</taxon>
    </lineage>
</organism>
<dbReference type="AlphaFoldDB" id="A0A223EJD8"/>
<evidence type="ECO:0000313" key="5">
    <source>
        <dbReference type="EMBL" id="ASS95346.1"/>
    </source>
</evidence>
<sequence>MKDFKTEKCPDTTACPVAVTVDVIGGKWKGIILYNLISGPKRFNELGRLMPYTTKRMITLQLRELEQDGIVHREIYREIPPKVEYSLTAFGETLKPIIYLMRDWGDMYENEVLMKRKISENR</sequence>
<dbReference type="Gene3D" id="1.10.10.10">
    <property type="entry name" value="Winged helix-like DNA-binding domain superfamily/Winged helix DNA-binding domain"/>
    <property type="match status" value="1"/>
</dbReference>
<evidence type="ECO:0000313" key="6">
    <source>
        <dbReference type="Proteomes" id="UP000214618"/>
    </source>
</evidence>
<dbReference type="RefSeq" id="WP_063235830.1">
    <property type="nucleotide sequence ID" value="NZ_BCVO01000032.1"/>
</dbReference>
<dbReference type="GO" id="GO:0003677">
    <property type="term" value="F:DNA binding"/>
    <property type="evidence" value="ECO:0007669"/>
    <property type="project" value="UniProtKB-KW"/>
</dbReference>
<evidence type="ECO:0000256" key="2">
    <source>
        <dbReference type="ARBA" id="ARBA00023125"/>
    </source>
</evidence>
<name>A0A223EJD8_9BACI</name>
<dbReference type="OrthoDB" id="9791143at2"/>
<dbReference type="PANTHER" id="PTHR33204:SF33">
    <property type="entry name" value="TRANSCRIPTIONAL REGULATOR, MARR FAMILY"/>
    <property type="match status" value="1"/>
</dbReference>
<dbReference type="GeneID" id="56474334"/>
<dbReference type="InterPro" id="IPR036388">
    <property type="entry name" value="WH-like_DNA-bd_sf"/>
</dbReference>
<dbReference type="Pfam" id="PF01638">
    <property type="entry name" value="HxlR"/>
    <property type="match status" value="1"/>
</dbReference>
<dbReference type="InterPro" id="IPR036390">
    <property type="entry name" value="WH_DNA-bd_sf"/>
</dbReference>
<keyword evidence="1" id="KW-0805">Transcription regulation</keyword>
<evidence type="ECO:0000259" key="4">
    <source>
        <dbReference type="PROSITE" id="PS51118"/>
    </source>
</evidence>
<dbReference type="EMBL" id="CP017704">
    <property type="protein sequence ID" value="ASS95346.1"/>
    <property type="molecule type" value="Genomic_DNA"/>
</dbReference>
<accession>A0A223EJD8</accession>
<keyword evidence="3" id="KW-0804">Transcription</keyword>
<evidence type="ECO:0000256" key="1">
    <source>
        <dbReference type="ARBA" id="ARBA00023015"/>
    </source>
</evidence>
<dbReference type="Proteomes" id="UP000214618">
    <property type="component" value="Chromosome"/>
</dbReference>
<dbReference type="PROSITE" id="PS51118">
    <property type="entry name" value="HTH_HXLR"/>
    <property type="match status" value="1"/>
</dbReference>
<protein>
    <submittedName>
        <fullName evidence="5">Transcriptional regulator</fullName>
    </submittedName>
</protein>
<dbReference type="SUPFAM" id="SSF46785">
    <property type="entry name" value="Winged helix' DNA-binding domain"/>
    <property type="match status" value="1"/>
</dbReference>
<keyword evidence="2" id="KW-0238">DNA-binding</keyword>
<dbReference type="PANTHER" id="PTHR33204">
    <property type="entry name" value="TRANSCRIPTIONAL REGULATOR, MARR FAMILY"/>
    <property type="match status" value="1"/>
</dbReference>
<gene>
    <name evidence="5" type="ORF">BS1321_16355</name>
</gene>
<dbReference type="InterPro" id="IPR002577">
    <property type="entry name" value="HTH_HxlR"/>
</dbReference>
<reference evidence="5 6" key="1">
    <citation type="submission" date="2016-10" db="EMBL/GenBank/DDBJ databases">
        <title>The whole genome sequencing and assembly of Bacillus simplex DSM 1321 strain.</title>
        <authorList>
            <person name="Park M.-K."/>
            <person name="Lee Y.-J."/>
            <person name="Yi H."/>
            <person name="Bahn Y.-S."/>
            <person name="Kim J.F."/>
            <person name="Lee D.-W."/>
        </authorList>
    </citation>
    <scope>NUCLEOTIDE SEQUENCE [LARGE SCALE GENOMIC DNA]</scope>
    <source>
        <strain evidence="5 6">DSM 1321</strain>
    </source>
</reference>
<proteinExistence type="predicted"/>
<evidence type="ECO:0000256" key="3">
    <source>
        <dbReference type="ARBA" id="ARBA00023163"/>
    </source>
</evidence>
<feature type="domain" description="HTH hxlR-type" evidence="4">
    <location>
        <begin position="15"/>
        <end position="113"/>
    </location>
</feature>